<keyword evidence="1" id="KW-0472">Membrane</keyword>
<dbReference type="Proteomes" id="UP001500984">
    <property type="component" value="Unassembled WGS sequence"/>
</dbReference>
<organism evidence="2 3">
    <name type="scientific">Brevibacterium salitolerans</name>
    <dbReference type="NCBI Taxonomy" id="1403566"/>
    <lineage>
        <taxon>Bacteria</taxon>
        <taxon>Bacillati</taxon>
        <taxon>Actinomycetota</taxon>
        <taxon>Actinomycetes</taxon>
        <taxon>Micrococcales</taxon>
        <taxon>Brevibacteriaceae</taxon>
        <taxon>Brevibacterium</taxon>
    </lineage>
</organism>
<evidence type="ECO:0000313" key="2">
    <source>
        <dbReference type="EMBL" id="GAA2098265.1"/>
    </source>
</evidence>
<evidence type="ECO:0000313" key="3">
    <source>
        <dbReference type="Proteomes" id="UP001500984"/>
    </source>
</evidence>
<reference evidence="2 3" key="1">
    <citation type="journal article" date="2019" name="Int. J. Syst. Evol. Microbiol.">
        <title>The Global Catalogue of Microorganisms (GCM) 10K type strain sequencing project: providing services to taxonomists for standard genome sequencing and annotation.</title>
        <authorList>
            <consortium name="The Broad Institute Genomics Platform"/>
            <consortium name="The Broad Institute Genome Sequencing Center for Infectious Disease"/>
            <person name="Wu L."/>
            <person name="Ma J."/>
        </authorList>
    </citation>
    <scope>NUCLEOTIDE SEQUENCE [LARGE SCALE GENOMIC DNA]</scope>
    <source>
        <strain evidence="2 3">JCM 15900</strain>
    </source>
</reference>
<name>A0ABN2WVK1_9MICO</name>
<feature type="transmembrane region" description="Helical" evidence="1">
    <location>
        <begin position="47"/>
        <end position="68"/>
    </location>
</feature>
<feature type="transmembrane region" description="Helical" evidence="1">
    <location>
        <begin position="15"/>
        <end position="35"/>
    </location>
</feature>
<keyword evidence="1" id="KW-0812">Transmembrane</keyword>
<evidence type="ECO:0000256" key="1">
    <source>
        <dbReference type="SAM" id="Phobius"/>
    </source>
</evidence>
<proteinExistence type="predicted"/>
<dbReference type="Gene3D" id="1.20.1740.10">
    <property type="entry name" value="Amino acid/polyamine transporter I"/>
    <property type="match status" value="1"/>
</dbReference>
<accession>A0ABN2WVK1</accession>
<comment type="caution">
    <text evidence="2">The sequence shown here is derived from an EMBL/GenBank/DDBJ whole genome shotgun (WGS) entry which is preliminary data.</text>
</comment>
<protein>
    <recommendedName>
        <fullName evidence="4">Amino acid permease</fullName>
    </recommendedName>
</protein>
<gene>
    <name evidence="2" type="ORF">GCM10009823_19480</name>
</gene>
<evidence type="ECO:0008006" key="4">
    <source>
        <dbReference type="Google" id="ProtNLM"/>
    </source>
</evidence>
<keyword evidence="3" id="KW-1185">Reference proteome</keyword>
<sequence>MNNTHTHGSSGSAKVLGSLDILFMSFGAIIGFGWIRLTIRWVQDAGTVGAILAFAAGEIIMILVGLVYSEPVSAMPFSSGEHNCLLRSMGPEQRFAAPGRSRGLYLRHHVPHSTPPASGWSRSCRPSS</sequence>
<dbReference type="EMBL" id="BAAAPZ010000007">
    <property type="protein sequence ID" value="GAA2098265.1"/>
    <property type="molecule type" value="Genomic_DNA"/>
</dbReference>
<keyword evidence="1" id="KW-1133">Transmembrane helix</keyword>